<proteinExistence type="predicted"/>
<dbReference type="EMBL" id="LR796212">
    <property type="protein sequence ID" value="CAB4127586.1"/>
    <property type="molecule type" value="Genomic_DNA"/>
</dbReference>
<organism evidence="1">
    <name type="scientific">uncultured Caudovirales phage</name>
    <dbReference type="NCBI Taxonomy" id="2100421"/>
    <lineage>
        <taxon>Viruses</taxon>
        <taxon>Duplodnaviria</taxon>
        <taxon>Heunggongvirae</taxon>
        <taxon>Uroviricota</taxon>
        <taxon>Caudoviricetes</taxon>
        <taxon>Peduoviridae</taxon>
        <taxon>Maltschvirus</taxon>
        <taxon>Maltschvirus maltsch</taxon>
    </lineage>
</organism>
<accession>A0A6J5L2Q0</accession>
<dbReference type="EMBL" id="LR798239">
    <property type="protein sequence ID" value="CAB5212619.1"/>
    <property type="molecule type" value="Genomic_DNA"/>
</dbReference>
<name>A0A6J5L2Q0_9CAUD</name>
<reference evidence="1" key="1">
    <citation type="submission" date="2020-04" db="EMBL/GenBank/DDBJ databases">
        <authorList>
            <person name="Chiriac C."/>
            <person name="Salcher M."/>
            <person name="Ghai R."/>
            <person name="Kavagutti S V."/>
        </authorList>
    </citation>
    <scope>NUCLEOTIDE SEQUENCE</scope>
</reference>
<evidence type="ECO:0000313" key="1">
    <source>
        <dbReference type="EMBL" id="CAB4127586.1"/>
    </source>
</evidence>
<evidence type="ECO:0000313" key="2">
    <source>
        <dbReference type="EMBL" id="CAB5212619.1"/>
    </source>
</evidence>
<gene>
    <name evidence="2" type="ORF">UFOVP186_36</name>
    <name evidence="1" type="ORF">UFOVP94_7</name>
</gene>
<protein>
    <submittedName>
        <fullName evidence="1">Uncharacterized protein</fullName>
    </submittedName>
</protein>
<sequence>MSHYAKILNGKVIQVIVAEEEFFKTFVDSSPGTWLQTSYNTRGGIHYGSDGQLDGGIALRGNYAGVGDTYNYQHDVFYGPQPYLSWTLDETTWTWIPPTPYPTDDKQYRWDETNVSWVERT</sequence>